<dbReference type="AlphaFoldDB" id="A0A4R3T785"/>
<dbReference type="SFLD" id="SFLDG01135">
    <property type="entry name" value="C1.5.6:_HAD__Beta-PGM__Phospha"/>
    <property type="match status" value="1"/>
</dbReference>
<dbReference type="InterPro" id="IPR023198">
    <property type="entry name" value="PGP-like_dom2"/>
</dbReference>
<evidence type="ECO:0000313" key="1">
    <source>
        <dbReference type="EMBL" id="TCU57601.1"/>
    </source>
</evidence>
<gene>
    <name evidence="1" type="ORF">EDD61_11845</name>
</gene>
<sequence length="215" mass="24331">MRAILFDLDGTLTDPKEGITNSVAYALEKAGIPIEDKNDLIIFIGPPLADSFAQFYGFNKEQCDEAIKQYRVYFKEKGILENKVYPGIKTMLQQLKEDGRQLFVATSKPHVFAKTILHHYHLAEYFDGIYGSELDGTRSRKGEVIAYILEKENLEKEHCVMVGDRKHDILGAKEHDLASVGVLFGYGDEEELQLAGADVIVNDVEELKQYLLSKR</sequence>
<dbReference type="EMBL" id="SMBP01000018">
    <property type="protein sequence ID" value="TCU57601.1"/>
    <property type="molecule type" value="Genomic_DNA"/>
</dbReference>
<protein>
    <submittedName>
        <fullName evidence="1">Phosphoglycolate phosphatase</fullName>
    </submittedName>
</protein>
<dbReference type="GO" id="GO:0005829">
    <property type="term" value="C:cytosol"/>
    <property type="evidence" value="ECO:0007669"/>
    <property type="project" value="TreeGrafter"/>
</dbReference>
<dbReference type="InterPro" id="IPR006439">
    <property type="entry name" value="HAD-SF_hydro_IA"/>
</dbReference>
<dbReference type="Gene3D" id="1.10.150.240">
    <property type="entry name" value="Putative phosphatase, domain 2"/>
    <property type="match status" value="1"/>
</dbReference>
<dbReference type="GO" id="GO:0004713">
    <property type="term" value="F:protein tyrosine kinase activity"/>
    <property type="evidence" value="ECO:0007669"/>
    <property type="project" value="TreeGrafter"/>
</dbReference>
<dbReference type="SUPFAM" id="SSF56784">
    <property type="entry name" value="HAD-like"/>
    <property type="match status" value="1"/>
</dbReference>
<dbReference type="Pfam" id="PF13419">
    <property type="entry name" value="HAD_2"/>
    <property type="match status" value="1"/>
</dbReference>
<comment type="caution">
    <text evidence="1">The sequence shown here is derived from an EMBL/GenBank/DDBJ whole genome shotgun (WGS) entry which is preliminary data.</text>
</comment>
<dbReference type="FunFam" id="3.40.50.1000:FF:000022">
    <property type="entry name" value="Phosphoglycolate phosphatase"/>
    <property type="match status" value="1"/>
</dbReference>
<dbReference type="PANTHER" id="PTHR43434:SF20">
    <property type="entry name" value="5'-NUCLEOTIDASE"/>
    <property type="match status" value="1"/>
</dbReference>
<dbReference type="InterPro" id="IPR041492">
    <property type="entry name" value="HAD_2"/>
</dbReference>
<dbReference type="InterPro" id="IPR050155">
    <property type="entry name" value="HAD-like_hydrolase_sf"/>
</dbReference>
<name>A0A4R3T785_9FIRM</name>
<dbReference type="Gene3D" id="3.40.50.1000">
    <property type="entry name" value="HAD superfamily/HAD-like"/>
    <property type="match status" value="1"/>
</dbReference>
<dbReference type="Proteomes" id="UP000295773">
    <property type="component" value="Unassembled WGS sequence"/>
</dbReference>
<keyword evidence="2" id="KW-1185">Reference proteome</keyword>
<dbReference type="RefSeq" id="WP_132225298.1">
    <property type="nucleotide sequence ID" value="NZ_JANKBG010000017.1"/>
</dbReference>
<dbReference type="InterPro" id="IPR036412">
    <property type="entry name" value="HAD-like_sf"/>
</dbReference>
<dbReference type="NCBIfam" id="TIGR01549">
    <property type="entry name" value="HAD-SF-IA-v1"/>
    <property type="match status" value="1"/>
</dbReference>
<proteinExistence type="predicted"/>
<dbReference type="SFLD" id="SFLDS00003">
    <property type="entry name" value="Haloacid_Dehalogenase"/>
    <property type="match status" value="1"/>
</dbReference>
<evidence type="ECO:0000313" key="2">
    <source>
        <dbReference type="Proteomes" id="UP000295773"/>
    </source>
</evidence>
<organism evidence="1 2">
    <name type="scientific">Longicatena caecimuris</name>
    <dbReference type="NCBI Taxonomy" id="1796635"/>
    <lineage>
        <taxon>Bacteria</taxon>
        <taxon>Bacillati</taxon>
        <taxon>Bacillota</taxon>
        <taxon>Erysipelotrichia</taxon>
        <taxon>Erysipelotrichales</taxon>
        <taxon>Erysipelotrichaceae</taxon>
        <taxon>Longicatena</taxon>
    </lineage>
</organism>
<accession>A0A4R3T785</accession>
<dbReference type="CDD" id="cd04302">
    <property type="entry name" value="HAD_5NT"/>
    <property type="match status" value="1"/>
</dbReference>
<dbReference type="PANTHER" id="PTHR43434">
    <property type="entry name" value="PHOSPHOGLYCOLATE PHOSPHATASE"/>
    <property type="match status" value="1"/>
</dbReference>
<reference evidence="1 2" key="1">
    <citation type="submission" date="2019-03" db="EMBL/GenBank/DDBJ databases">
        <title>Genomic Encyclopedia of Type Strains, Phase IV (KMG-IV): sequencing the most valuable type-strain genomes for metagenomic binning, comparative biology and taxonomic classification.</title>
        <authorList>
            <person name="Goeker M."/>
        </authorList>
    </citation>
    <scope>NUCLEOTIDE SEQUENCE [LARGE SCALE GENOMIC DNA]</scope>
    <source>
        <strain evidence="1 2">DSM 29481</strain>
    </source>
</reference>
<dbReference type="InterPro" id="IPR023214">
    <property type="entry name" value="HAD_sf"/>
</dbReference>
<dbReference type="SFLD" id="SFLDG01129">
    <property type="entry name" value="C1.5:_HAD__Beta-PGM__Phosphata"/>
    <property type="match status" value="1"/>
</dbReference>